<evidence type="ECO:0000313" key="3">
    <source>
        <dbReference type="EMBL" id="MBK1715610.1"/>
    </source>
</evidence>
<dbReference type="Proteomes" id="UP001041814">
    <property type="component" value="Unassembled WGS sequence"/>
</dbReference>
<dbReference type="PANTHER" id="PTHR10672:SF3">
    <property type="entry name" value="PROTEIN HU-LI TAI SHAO"/>
    <property type="match status" value="1"/>
</dbReference>
<evidence type="ECO:0000259" key="2">
    <source>
        <dbReference type="SMART" id="SM01007"/>
    </source>
</evidence>
<reference evidence="3" key="2">
    <citation type="journal article" date="2020" name="Microorganisms">
        <title>Osmotic Adaptation and Compatible Solute Biosynthesis of Phototrophic Bacteria as Revealed from Genome Analyses.</title>
        <authorList>
            <person name="Imhoff J.F."/>
            <person name="Rahn T."/>
            <person name="Kunzel S."/>
            <person name="Keller A."/>
            <person name="Neulinger S.C."/>
        </authorList>
    </citation>
    <scope>NUCLEOTIDE SEQUENCE</scope>
    <source>
        <strain evidence="3">IM 151</strain>
    </source>
</reference>
<dbReference type="PANTHER" id="PTHR10672">
    <property type="entry name" value="ADDUCIN"/>
    <property type="match status" value="1"/>
</dbReference>
<gene>
    <name evidence="3" type="ORF">CKO43_22940</name>
</gene>
<dbReference type="InterPro" id="IPR036409">
    <property type="entry name" value="Aldolase_II/adducin_N_sf"/>
</dbReference>
<sequence>MSCLGGDNGSTIDSPCLAGVRRVPSRAVCFPDLRGRVSADEWRLRVELAAAYRLVALFGWDDLVFTHLSARLPGPGDCFLINPYGLMFEEITASSLLRVDASGRCLDDSPFPVNPAGFTIHGAVHAARPDVGCVVHTHTEAGVAVAAQAGGLLPLSQQSIFVLASLGVHDYEGVALHEDEKPRLVRDLGSRDFLLLRNHGLLTVGASVADAFVAMYLFESACRIQLRAQSGGGELVTVAPEIVAGAAQQARQVTHGQGAGLVWPGLLRRLDRQLPGYDS</sequence>
<protein>
    <submittedName>
        <fullName evidence="3">Class II aldolase</fullName>
    </submittedName>
</protein>
<dbReference type="InterPro" id="IPR051017">
    <property type="entry name" value="Aldolase-II_Adducin_sf"/>
</dbReference>
<dbReference type="NCBIfam" id="NF005451">
    <property type="entry name" value="PRK07044.1"/>
    <property type="match status" value="1"/>
</dbReference>
<dbReference type="InterPro" id="IPR001303">
    <property type="entry name" value="Aldolase_II/adducin_N"/>
</dbReference>
<keyword evidence="4" id="KW-1185">Reference proteome</keyword>
<reference evidence="3" key="1">
    <citation type="submission" date="2017-08" db="EMBL/GenBank/DDBJ databases">
        <authorList>
            <person name="Imhoff J.F."/>
            <person name="Rahn T."/>
            <person name="Kuenzel S."/>
            <person name="Neulinger S.C."/>
        </authorList>
    </citation>
    <scope>NUCLEOTIDE SEQUENCE</scope>
    <source>
        <strain evidence="3">IM 151</strain>
    </source>
</reference>
<evidence type="ECO:0000313" key="4">
    <source>
        <dbReference type="Proteomes" id="UP001041814"/>
    </source>
</evidence>
<name>A0ABS1E2C9_RUBGE</name>
<dbReference type="Pfam" id="PF00596">
    <property type="entry name" value="Aldolase_II"/>
    <property type="match status" value="1"/>
</dbReference>
<proteinExistence type="inferred from homology"/>
<comment type="similarity">
    <text evidence="1">Belongs to the aldolase class II family.</text>
</comment>
<evidence type="ECO:0000256" key="1">
    <source>
        <dbReference type="ARBA" id="ARBA00037961"/>
    </source>
</evidence>
<accession>A0ABS1E2C9</accession>
<dbReference type="Gene3D" id="3.40.225.10">
    <property type="entry name" value="Class II aldolase/adducin N-terminal domain"/>
    <property type="match status" value="1"/>
</dbReference>
<dbReference type="EMBL" id="NRRU01000137">
    <property type="protein sequence ID" value="MBK1715610.1"/>
    <property type="molecule type" value="Genomic_DNA"/>
</dbReference>
<organism evidence="3 4">
    <name type="scientific">Rubrivivax gelatinosus</name>
    <name type="common">Rhodocyclus gelatinosus</name>
    <name type="synonym">Rhodopseudomonas gelatinosa</name>
    <dbReference type="NCBI Taxonomy" id="28068"/>
    <lineage>
        <taxon>Bacteria</taxon>
        <taxon>Pseudomonadati</taxon>
        <taxon>Pseudomonadota</taxon>
        <taxon>Betaproteobacteria</taxon>
        <taxon>Burkholderiales</taxon>
        <taxon>Sphaerotilaceae</taxon>
        <taxon>Rubrivivax</taxon>
    </lineage>
</organism>
<dbReference type="SMART" id="SM01007">
    <property type="entry name" value="Aldolase_II"/>
    <property type="match status" value="1"/>
</dbReference>
<dbReference type="SUPFAM" id="SSF53639">
    <property type="entry name" value="AraD/HMP-PK domain-like"/>
    <property type="match status" value="1"/>
</dbReference>
<comment type="caution">
    <text evidence="3">The sequence shown here is derived from an EMBL/GenBank/DDBJ whole genome shotgun (WGS) entry which is preliminary data.</text>
</comment>
<feature type="domain" description="Class II aldolase/adducin N-terminal" evidence="2">
    <location>
        <begin position="46"/>
        <end position="226"/>
    </location>
</feature>